<dbReference type="AlphaFoldDB" id="A0A0C3S8X4"/>
<dbReference type="OrthoDB" id="408373at2759"/>
<dbReference type="InterPro" id="IPR050266">
    <property type="entry name" value="AB_hydrolase_sf"/>
</dbReference>
<dbReference type="HOGENOM" id="CLU_020336_18_1_1"/>
<dbReference type="EMBL" id="KN840535">
    <property type="protein sequence ID" value="KIP05720.1"/>
    <property type="molecule type" value="Genomic_DNA"/>
</dbReference>
<dbReference type="SUPFAM" id="SSF53474">
    <property type="entry name" value="alpha/beta-Hydrolases"/>
    <property type="match status" value="1"/>
</dbReference>
<feature type="domain" description="AB hydrolase-1" evidence="1">
    <location>
        <begin position="26"/>
        <end position="116"/>
    </location>
</feature>
<proteinExistence type="predicted"/>
<name>A0A0C3S8X4_PHLG1</name>
<dbReference type="InterPro" id="IPR029058">
    <property type="entry name" value="AB_hydrolase_fold"/>
</dbReference>
<protein>
    <recommendedName>
        <fullName evidence="1">AB hydrolase-1 domain-containing protein</fullName>
    </recommendedName>
</protein>
<sequence length="286" mass="31098">MSQSKLGVSLDGTRVYANAVGDPANPALVFVHGFSADSSNFNSIFDNTDNTREFFLVRYDTRGAGRTGKPSTAESYTSDKFAQDFAAVMDAFQLKRPILDGWSMGALVANDIVCYLPPGTLTGTVALAGAPYVDLSVMAAFDTLSAPIRMAMFGEDPIAAEQANLAFNRYYILIRNDFAGDNPAVTWEMRCNLLGTASLMRRDIRRLVGTRTQDNTKLLDAAKQGFPLLLITKNCDPAVRGDVLANALRESFTNIQLKTVKNGSHTLFLDAPHEIMGFISAFAKTV</sequence>
<dbReference type="InterPro" id="IPR000073">
    <property type="entry name" value="AB_hydrolase_1"/>
</dbReference>
<dbReference type="Gene3D" id="3.40.50.1820">
    <property type="entry name" value="alpha/beta hydrolase"/>
    <property type="match status" value="1"/>
</dbReference>
<evidence type="ECO:0000313" key="2">
    <source>
        <dbReference type="EMBL" id="KIP05720.1"/>
    </source>
</evidence>
<evidence type="ECO:0000259" key="1">
    <source>
        <dbReference type="Pfam" id="PF00561"/>
    </source>
</evidence>
<dbReference type="PANTHER" id="PTHR43798:SF33">
    <property type="entry name" value="HYDROLASE, PUTATIVE (AFU_ORTHOLOGUE AFUA_2G14860)-RELATED"/>
    <property type="match status" value="1"/>
</dbReference>
<dbReference type="Proteomes" id="UP000053257">
    <property type="component" value="Unassembled WGS sequence"/>
</dbReference>
<reference evidence="2 3" key="1">
    <citation type="journal article" date="2014" name="PLoS Genet.">
        <title>Analysis of the Phlebiopsis gigantea genome, transcriptome and secretome provides insight into its pioneer colonization strategies of wood.</title>
        <authorList>
            <person name="Hori C."/>
            <person name="Ishida T."/>
            <person name="Igarashi K."/>
            <person name="Samejima M."/>
            <person name="Suzuki H."/>
            <person name="Master E."/>
            <person name="Ferreira P."/>
            <person name="Ruiz-Duenas F.J."/>
            <person name="Held B."/>
            <person name="Canessa P."/>
            <person name="Larrondo L.F."/>
            <person name="Schmoll M."/>
            <person name="Druzhinina I.S."/>
            <person name="Kubicek C.P."/>
            <person name="Gaskell J.A."/>
            <person name="Kersten P."/>
            <person name="St John F."/>
            <person name="Glasner J."/>
            <person name="Sabat G."/>
            <person name="Splinter BonDurant S."/>
            <person name="Syed K."/>
            <person name="Yadav J."/>
            <person name="Mgbeahuruike A.C."/>
            <person name="Kovalchuk A."/>
            <person name="Asiegbu F.O."/>
            <person name="Lackner G."/>
            <person name="Hoffmeister D."/>
            <person name="Rencoret J."/>
            <person name="Gutierrez A."/>
            <person name="Sun H."/>
            <person name="Lindquist E."/>
            <person name="Barry K."/>
            <person name="Riley R."/>
            <person name="Grigoriev I.V."/>
            <person name="Henrissat B."/>
            <person name="Kues U."/>
            <person name="Berka R.M."/>
            <person name="Martinez A.T."/>
            <person name="Covert S.F."/>
            <person name="Blanchette R.A."/>
            <person name="Cullen D."/>
        </authorList>
    </citation>
    <scope>NUCLEOTIDE SEQUENCE [LARGE SCALE GENOMIC DNA]</scope>
    <source>
        <strain evidence="2 3">11061_1 CR5-6</strain>
    </source>
</reference>
<accession>A0A0C3S8X4</accession>
<dbReference type="Pfam" id="PF00561">
    <property type="entry name" value="Abhydrolase_1"/>
    <property type="match status" value="1"/>
</dbReference>
<dbReference type="STRING" id="745531.A0A0C3S8X4"/>
<dbReference type="PANTHER" id="PTHR43798">
    <property type="entry name" value="MONOACYLGLYCEROL LIPASE"/>
    <property type="match status" value="1"/>
</dbReference>
<evidence type="ECO:0000313" key="3">
    <source>
        <dbReference type="Proteomes" id="UP000053257"/>
    </source>
</evidence>
<gene>
    <name evidence="2" type="ORF">PHLGIDRAFT_73780</name>
</gene>
<dbReference type="GO" id="GO:0016020">
    <property type="term" value="C:membrane"/>
    <property type="evidence" value="ECO:0007669"/>
    <property type="project" value="TreeGrafter"/>
</dbReference>
<organism evidence="2 3">
    <name type="scientific">Phlebiopsis gigantea (strain 11061_1 CR5-6)</name>
    <name type="common">White-rot fungus</name>
    <name type="synonym">Peniophora gigantea</name>
    <dbReference type="NCBI Taxonomy" id="745531"/>
    <lineage>
        <taxon>Eukaryota</taxon>
        <taxon>Fungi</taxon>
        <taxon>Dikarya</taxon>
        <taxon>Basidiomycota</taxon>
        <taxon>Agaricomycotina</taxon>
        <taxon>Agaricomycetes</taxon>
        <taxon>Polyporales</taxon>
        <taxon>Phanerochaetaceae</taxon>
        <taxon>Phlebiopsis</taxon>
    </lineage>
</organism>
<keyword evidence="3" id="KW-1185">Reference proteome</keyword>